<proteinExistence type="predicted"/>
<dbReference type="EMBL" id="VSSQ01061752">
    <property type="protein sequence ID" value="MPN15046.1"/>
    <property type="molecule type" value="Genomic_DNA"/>
</dbReference>
<reference evidence="2" key="1">
    <citation type="submission" date="2019-08" db="EMBL/GenBank/DDBJ databases">
        <authorList>
            <person name="Kucharzyk K."/>
            <person name="Murdoch R.W."/>
            <person name="Higgins S."/>
            <person name="Loffler F."/>
        </authorList>
    </citation>
    <scope>NUCLEOTIDE SEQUENCE</scope>
</reference>
<protein>
    <submittedName>
        <fullName evidence="2">Uncharacterized protein</fullName>
    </submittedName>
</protein>
<name>A0A645FMZ5_9ZZZZ</name>
<sequence>MHLHVIQFLLSSHFGLLTRFIDNLFALLHGLFQYASLFLVGAEYDRFPLALQAGQLLVSFFGYLKRLVDVHLPVFHHLDDDGEAVLRQNGKDDSERQQHPEQKPTLW</sequence>
<feature type="compositionally biased region" description="Basic and acidic residues" evidence="1">
    <location>
        <begin position="89"/>
        <end position="107"/>
    </location>
</feature>
<accession>A0A645FMZ5</accession>
<comment type="caution">
    <text evidence="2">The sequence shown here is derived from an EMBL/GenBank/DDBJ whole genome shotgun (WGS) entry which is preliminary data.</text>
</comment>
<dbReference type="AlphaFoldDB" id="A0A645FMZ5"/>
<evidence type="ECO:0000256" key="1">
    <source>
        <dbReference type="SAM" id="MobiDB-lite"/>
    </source>
</evidence>
<evidence type="ECO:0000313" key="2">
    <source>
        <dbReference type="EMBL" id="MPN15046.1"/>
    </source>
</evidence>
<organism evidence="2">
    <name type="scientific">bioreactor metagenome</name>
    <dbReference type="NCBI Taxonomy" id="1076179"/>
    <lineage>
        <taxon>unclassified sequences</taxon>
        <taxon>metagenomes</taxon>
        <taxon>ecological metagenomes</taxon>
    </lineage>
</organism>
<feature type="region of interest" description="Disordered" evidence="1">
    <location>
        <begin position="87"/>
        <end position="107"/>
    </location>
</feature>
<gene>
    <name evidence="2" type="ORF">SDC9_162375</name>
</gene>